<evidence type="ECO:0000313" key="1">
    <source>
        <dbReference type="EMBL" id="EDV41856.1"/>
    </source>
</evidence>
<dbReference type="AlphaFoldDB" id="B3LYY2"/>
<dbReference type="Pfam" id="PF16037">
    <property type="entry name" value="DUF4790"/>
    <property type="match status" value="1"/>
</dbReference>
<dbReference type="Proteomes" id="UP000007801">
    <property type="component" value="Unassembled WGS sequence"/>
</dbReference>
<dbReference type="OMA" id="RTMAYTS"/>
<reference evidence="1 2" key="1">
    <citation type="journal article" date="2007" name="Nature">
        <title>Evolution of genes and genomes on the Drosophila phylogeny.</title>
        <authorList>
            <consortium name="Drosophila 12 Genomes Consortium"/>
            <person name="Clark A.G."/>
            <person name="Eisen M.B."/>
            <person name="Smith D.R."/>
            <person name="Bergman C.M."/>
            <person name="Oliver B."/>
            <person name="Markow T.A."/>
            <person name="Kaufman T.C."/>
            <person name="Kellis M."/>
            <person name="Gelbart W."/>
            <person name="Iyer V.N."/>
            <person name="Pollard D.A."/>
            <person name="Sackton T.B."/>
            <person name="Larracuente A.M."/>
            <person name="Singh N.D."/>
            <person name="Abad J.P."/>
            <person name="Abt D.N."/>
            <person name="Adryan B."/>
            <person name="Aguade M."/>
            <person name="Akashi H."/>
            <person name="Anderson W.W."/>
            <person name="Aquadro C.F."/>
            <person name="Ardell D.H."/>
            <person name="Arguello R."/>
            <person name="Artieri C.G."/>
            <person name="Barbash D.A."/>
            <person name="Barker D."/>
            <person name="Barsanti P."/>
            <person name="Batterham P."/>
            <person name="Batzoglou S."/>
            <person name="Begun D."/>
            <person name="Bhutkar A."/>
            <person name="Blanco E."/>
            <person name="Bosak S.A."/>
            <person name="Bradley R.K."/>
            <person name="Brand A.D."/>
            <person name="Brent M.R."/>
            <person name="Brooks A.N."/>
            <person name="Brown R.H."/>
            <person name="Butlin R.K."/>
            <person name="Caggese C."/>
            <person name="Calvi B.R."/>
            <person name="Bernardo de Carvalho A."/>
            <person name="Caspi A."/>
            <person name="Castrezana S."/>
            <person name="Celniker S.E."/>
            <person name="Chang J.L."/>
            <person name="Chapple C."/>
            <person name="Chatterji S."/>
            <person name="Chinwalla A."/>
            <person name="Civetta A."/>
            <person name="Clifton S.W."/>
            <person name="Comeron J.M."/>
            <person name="Costello J.C."/>
            <person name="Coyne J.A."/>
            <person name="Daub J."/>
            <person name="David R.G."/>
            <person name="Delcher A.L."/>
            <person name="Delehaunty K."/>
            <person name="Do C.B."/>
            <person name="Ebling H."/>
            <person name="Edwards K."/>
            <person name="Eickbush T."/>
            <person name="Evans J.D."/>
            <person name="Filipski A."/>
            <person name="Findeiss S."/>
            <person name="Freyhult E."/>
            <person name="Fulton L."/>
            <person name="Fulton R."/>
            <person name="Garcia A.C."/>
            <person name="Gardiner A."/>
            <person name="Garfield D.A."/>
            <person name="Garvin B.E."/>
            <person name="Gibson G."/>
            <person name="Gilbert D."/>
            <person name="Gnerre S."/>
            <person name="Godfrey J."/>
            <person name="Good R."/>
            <person name="Gotea V."/>
            <person name="Gravely B."/>
            <person name="Greenberg A.J."/>
            <person name="Griffiths-Jones S."/>
            <person name="Gross S."/>
            <person name="Guigo R."/>
            <person name="Gustafson E.A."/>
            <person name="Haerty W."/>
            <person name="Hahn M.W."/>
            <person name="Halligan D.L."/>
            <person name="Halpern A.L."/>
            <person name="Halter G.M."/>
            <person name="Han M.V."/>
            <person name="Heger A."/>
            <person name="Hillier L."/>
            <person name="Hinrichs A.S."/>
            <person name="Holmes I."/>
            <person name="Hoskins R.A."/>
            <person name="Hubisz M.J."/>
            <person name="Hultmark D."/>
            <person name="Huntley M.A."/>
            <person name="Jaffe D.B."/>
            <person name="Jagadeeshan S."/>
            <person name="Jeck W.R."/>
            <person name="Johnson J."/>
            <person name="Jones C.D."/>
            <person name="Jordan W.C."/>
            <person name="Karpen G.H."/>
            <person name="Kataoka E."/>
            <person name="Keightley P.D."/>
            <person name="Kheradpour P."/>
            <person name="Kirkness E.F."/>
            <person name="Koerich L.B."/>
            <person name="Kristiansen K."/>
            <person name="Kudrna D."/>
            <person name="Kulathinal R.J."/>
            <person name="Kumar S."/>
            <person name="Kwok R."/>
            <person name="Lander E."/>
            <person name="Langley C.H."/>
            <person name="Lapoint R."/>
            <person name="Lazzaro B.P."/>
            <person name="Lee S.J."/>
            <person name="Levesque L."/>
            <person name="Li R."/>
            <person name="Lin C.F."/>
            <person name="Lin M.F."/>
            <person name="Lindblad-Toh K."/>
            <person name="Llopart A."/>
            <person name="Long M."/>
            <person name="Low L."/>
            <person name="Lozovsky E."/>
            <person name="Lu J."/>
            <person name="Luo M."/>
            <person name="Machado C.A."/>
            <person name="Makalowski W."/>
            <person name="Marzo M."/>
            <person name="Matsuda M."/>
            <person name="Matzkin L."/>
            <person name="McAllister B."/>
            <person name="McBride C.S."/>
            <person name="McKernan B."/>
            <person name="McKernan K."/>
            <person name="Mendez-Lago M."/>
            <person name="Minx P."/>
            <person name="Mollenhauer M.U."/>
            <person name="Montooth K."/>
            <person name="Mount S.M."/>
            <person name="Mu X."/>
            <person name="Myers E."/>
            <person name="Negre B."/>
            <person name="Newfeld S."/>
            <person name="Nielsen R."/>
            <person name="Noor M.A."/>
            <person name="O'Grady P."/>
            <person name="Pachter L."/>
            <person name="Papaceit M."/>
            <person name="Parisi M.J."/>
            <person name="Parisi M."/>
            <person name="Parts L."/>
            <person name="Pedersen J.S."/>
            <person name="Pesole G."/>
            <person name="Phillippy A.M."/>
            <person name="Ponting C.P."/>
            <person name="Pop M."/>
            <person name="Porcelli D."/>
            <person name="Powell J.R."/>
            <person name="Prohaska S."/>
            <person name="Pruitt K."/>
            <person name="Puig M."/>
            <person name="Quesneville H."/>
            <person name="Ram K.R."/>
            <person name="Rand D."/>
            <person name="Rasmussen M.D."/>
            <person name="Reed L.K."/>
            <person name="Reenan R."/>
            <person name="Reily A."/>
            <person name="Remington K.A."/>
            <person name="Rieger T.T."/>
            <person name="Ritchie M.G."/>
            <person name="Robin C."/>
            <person name="Rogers Y.H."/>
            <person name="Rohde C."/>
            <person name="Rozas J."/>
            <person name="Rubenfield M.J."/>
            <person name="Ruiz A."/>
            <person name="Russo S."/>
            <person name="Salzberg S.L."/>
            <person name="Sanchez-Gracia A."/>
            <person name="Saranga D.J."/>
            <person name="Sato H."/>
            <person name="Schaeffer S.W."/>
            <person name="Schatz M.C."/>
            <person name="Schlenke T."/>
            <person name="Schwartz R."/>
            <person name="Segarra C."/>
            <person name="Singh R.S."/>
            <person name="Sirot L."/>
            <person name="Sirota M."/>
            <person name="Sisneros N.B."/>
            <person name="Smith C.D."/>
            <person name="Smith T.F."/>
            <person name="Spieth J."/>
            <person name="Stage D.E."/>
            <person name="Stark A."/>
            <person name="Stephan W."/>
            <person name="Strausberg R.L."/>
            <person name="Strempel S."/>
            <person name="Sturgill D."/>
            <person name="Sutton G."/>
            <person name="Sutton G.G."/>
            <person name="Tao W."/>
            <person name="Teichmann S."/>
            <person name="Tobari Y.N."/>
            <person name="Tomimura Y."/>
            <person name="Tsolas J.M."/>
            <person name="Valente V.L."/>
            <person name="Venter E."/>
            <person name="Venter J.C."/>
            <person name="Vicario S."/>
            <person name="Vieira F.G."/>
            <person name="Vilella A.J."/>
            <person name="Villasante A."/>
            <person name="Walenz B."/>
            <person name="Wang J."/>
            <person name="Wasserman M."/>
            <person name="Watts T."/>
            <person name="Wilson D."/>
            <person name="Wilson R.K."/>
            <person name="Wing R.A."/>
            <person name="Wolfner M.F."/>
            <person name="Wong A."/>
            <person name="Wong G.K."/>
            <person name="Wu C.I."/>
            <person name="Wu G."/>
            <person name="Yamamoto D."/>
            <person name="Yang H.P."/>
            <person name="Yang S.P."/>
            <person name="Yorke J.A."/>
            <person name="Yoshida K."/>
            <person name="Zdobnov E."/>
            <person name="Zhang P."/>
            <person name="Zhang Y."/>
            <person name="Zimin A.V."/>
            <person name="Baldwin J."/>
            <person name="Abdouelleil A."/>
            <person name="Abdulkadir J."/>
            <person name="Abebe A."/>
            <person name="Abera B."/>
            <person name="Abreu J."/>
            <person name="Acer S.C."/>
            <person name="Aftuck L."/>
            <person name="Alexander A."/>
            <person name="An P."/>
            <person name="Anderson E."/>
            <person name="Anderson S."/>
            <person name="Arachi H."/>
            <person name="Azer M."/>
            <person name="Bachantsang P."/>
            <person name="Barry A."/>
            <person name="Bayul T."/>
            <person name="Berlin A."/>
            <person name="Bessette D."/>
            <person name="Bloom T."/>
            <person name="Blye J."/>
            <person name="Boguslavskiy L."/>
            <person name="Bonnet C."/>
            <person name="Boukhgalter B."/>
            <person name="Bourzgui I."/>
            <person name="Brown A."/>
            <person name="Cahill P."/>
            <person name="Channer S."/>
            <person name="Cheshatsang Y."/>
            <person name="Chuda L."/>
            <person name="Citroen M."/>
            <person name="Collymore A."/>
            <person name="Cooke P."/>
            <person name="Costello M."/>
            <person name="D'Aco K."/>
            <person name="Daza R."/>
            <person name="De Haan G."/>
            <person name="DeGray S."/>
            <person name="DeMaso C."/>
            <person name="Dhargay N."/>
            <person name="Dooley K."/>
            <person name="Dooley E."/>
            <person name="Doricent M."/>
            <person name="Dorje P."/>
            <person name="Dorjee K."/>
            <person name="Dupes A."/>
            <person name="Elong R."/>
            <person name="Falk J."/>
            <person name="Farina A."/>
            <person name="Faro S."/>
            <person name="Ferguson D."/>
            <person name="Fisher S."/>
            <person name="Foley C.D."/>
            <person name="Franke A."/>
            <person name="Friedrich D."/>
            <person name="Gadbois L."/>
            <person name="Gearin G."/>
            <person name="Gearin C.R."/>
            <person name="Giannoukos G."/>
            <person name="Goode T."/>
            <person name="Graham J."/>
            <person name="Grandbois E."/>
            <person name="Grewal S."/>
            <person name="Gyaltsen K."/>
            <person name="Hafez N."/>
            <person name="Hagos B."/>
            <person name="Hall J."/>
            <person name="Henson C."/>
            <person name="Hollinger A."/>
            <person name="Honan T."/>
            <person name="Huard M.D."/>
            <person name="Hughes L."/>
            <person name="Hurhula B."/>
            <person name="Husby M.E."/>
            <person name="Kamat A."/>
            <person name="Kanga B."/>
            <person name="Kashin S."/>
            <person name="Khazanovich D."/>
            <person name="Kisner P."/>
            <person name="Lance K."/>
            <person name="Lara M."/>
            <person name="Lee W."/>
            <person name="Lennon N."/>
            <person name="Letendre F."/>
            <person name="LeVine R."/>
            <person name="Lipovsky A."/>
            <person name="Liu X."/>
            <person name="Liu J."/>
            <person name="Liu S."/>
            <person name="Lokyitsang T."/>
            <person name="Lokyitsang Y."/>
            <person name="Lubonja R."/>
            <person name="Lui A."/>
            <person name="MacDonald P."/>
            <person name="Magnisalis V."/>
            <person name="Maru K."/>
            <person name="Matthews C."/>
            <person name="McCusker W."/>
            <person name="McDonough S."/>
            <person name="Mehta T."/>
            <person name="Meldrim J."/>
            <person name="Meneus L."/>
            <person name="Mihai O."/>
            <person name="Mihalev A."/>
            <person name="Mihova T."/>
            <person name="Mittelman R."/>
            <person name="Mlenga V."/>
            <person name="Montmayeur A."/>
            <person name="Mulrain L."/>
            <person name="Navidi A."/>
            <person name="Naylor J."/>
            <person name="Negash T."/>
            <person name="Nguyen T."/>
            <person name="Nguyen N."/>
            <person name="Nicol R."/>
            <person name="Norbu C."/>
            <person name="Norbu N."/>
            <person name="Novod N."/>
            <person name="O'Neill B."/>
            <person name="Osman S."/>
            <person name="Markiewicz E."/>
            <person name="Oyono O.L."/>
            <person name="Patti C."/>
            <person name="Phunkhang P."/>
            <person name="Pierre F."/>
            <person name="Priest M."/>
            <person name="Raghuraman S."/>
            <person name="Rege F."/>
            <person name="Reyes R."/>
            <person name="Rise C."/>
            <person name="Rogov P."/>
            <person name="Ross K."/>
            <person name="Ryan E."/>
            <person name="Settipalli S."/>
            <person name="Shea T."/>
            <person name="Sherpa N."/>
            <person name="Shi L."/>
            <person name="Shih D."/>
            <person name="Sparrow T."/>
            <person name="Spaulding J."/>
            <person name="Stalker J."/>
            <person name="Stange-Thomann N."/>
            <person name="Stavropoulos S."/>
            <person name="Stone C."/>
            <person name="Strader C."/>
            <person name="Tesfaye S."/>
            <person name="Thomson T."/>
            <person name="Thoulutsang Y."/>
            <person name="Thoulutsang D."/>
            <person name="Topham K."/>
            <person name="Topping I."/>
            <person name="Tsamla T."/>
            <person name="Vassiliev H."/>
            <person name="Vo A."/>
            <person name="Wangchuk T."/>
            <person name="Wangdi T."/>
            <person name="Weiand M."/>
            <person name="Wilkinson J."/>
            <person name="Wilson A."/>
            <person name="Yadav S."/>
            <person name="Young G."/>
            <person name="Yu Q."/>
            <person name="Zembek L."/>
            <person name="Zhong D."/>
            <person name="Zimmer A."/>
            <person name="Zwirko Z."/>
            <person name="Jaffe D.B."/>
            <person name="Alvarez P."/>
            <person name="Brockman W."/>
            <person name="Butler J."/>
            <person name="Chin C."/>
            <person name="Gnerre S."/>
            <person name="Grabherr M."/>
            <person name="Kleber M."/>
            <person name="Mauceli E."/>
            <person name="MacCallum I."/>
        </authorList>
    </citation>
    <scope>NUCLEOTIDE SEQUENCE [LARGE SCALE GENOMIC DNA]</scope>
    <source>
        <strain evidence="2">Tucson 14024-0371.13</strain>
    </source>
</reference>
<protein>
    <submittedName>
        <fullName evidence="1">Uncharacterized protein</fullName>
    </submittedName>
</protein>
<dbReference type="InterPro" id="IPR032004">
    <property type="entry name" value="DUF4790"/>
</dbReference>
<dbReference type="KEGG" id="dan:6500464"/>
<accession>B3LYY2</accession>
<dbReference type="EMBL" id="CH902617">
    <property type="protein sequence ID" value="EDV41856.1"/>
    <property type="molecule type" value="Genomic_DNA"/>
</dbReference>
<evidence type="ECO:0000313" key="2">
    <source>
        <dbReference type="Proteomes" id="UP000007801"/>
    </source>
</evidence>
<keyword evidence="2" id="KW-1185">Reference proteome</keyword>
<name>B3LYY2_DROAN</name>
<sequence length="184" mass="22457">MERRTMIEAQRKTLELRRKTLGMRSITSNDMENYNNNEVANEIISKMFYRHESDKKYIDPDFFDAPERHFIPERQSLFIDELERILEPTFSKHQIPLQVRCLERYRNAKKKLNRQLKREMHQLIDFMPTAGDAVSFVRTMSYTTVWPPLHTRLELNVFERDFLKLSKREQYRYKKIMETNFLTQ</sequence>
<gene>
    <name evidence="1" type="primary">Dana\GF17681</name>
    <name evidence="1" type="synonym">dana_GLEANR_18943</name>
    <name evidence="1" type="ORF">GF17681</name>
</gene>
<organism evidence="1 2">
    <name type="scientific">Drosophila ananassae</name>
    <name type="common">Fruit fly</name>
    <dbReference type="NCBI Taxonomy" id="7217"/>
    <lineage>
        <taxon>Eukaryota</taxon>
        <taxon>Metazoa</taxon>
        <taxon>Ecdysozoa</taxon>
        <taxon>Arthropoda</taxon>
        <taxon>Hexapoda</taxon>
        <taxon>Insecta</taxon>
        <taxon>Pterygota</taxon>
        <taxon>Neoptera</taxon>
        <taxon>Endopterygota</taxon>
        <taxon>Diptera</taxon>
        <taxon>Brachycera</taxon>
        <taxon>Muscomorpha</taxon>
        <taxon>Ephydroidea</taxon>
        <taxon>Drosophilidae</taxon>
        <taxon>Drosophila</taxon>
        <taxon>Sophophora</taxon>
    </lineage>
</organism>
<dbReference type="PhylomeDB" id="B3LYY2"/>
<dbReference type="InParanoid" id="B3LYY2"/>
<dbReference type="GeneID" id="6500464"/>
<proteinExistence type="predicted"/>
<dbReference type="OrthoDB" id="7675754at2759"/>
<dbReference type="HOGENOM" id="CLU_118260_0_0_1"/>